<sequence>MLLWDELKRLEPELADAIESTLGSAEFAAMMTMGQVKGQPSFLEKLADANPTTPENLPDLWRELVAQATDWLSLNSKQSTCF</sequence>
<accession>A0A3B1AHS0</accession>
<proteinExistence type="predicted"/>
<protein>
    <submittedName>
        <fullName evidence="1">Uncharacterized protein</fullName>
    </submittedName>
</protein>
<name>A0A3B1AHS0_9ZZZZ</name>
<dbReference type="AlphaFoldDB" id="A0A3B1AHS0"/>
<dbReference type="EMBL" id="UOFV01000161">
    <property type="protein sequence ID" value="VAW98997.1"/>
    <property type="molecule type" value="Genomic_DNA"/>
</dbReference>
<evidence type="ECO:0000313" key="1">
    <source>
        <dbReference type="EMBL" id="VAW98997.1"/>
    </source>
</evidence>
<reference evidence="1" key="1">
    <citation type="submission" date="2018-06" db="EMBL/GenBank/DDBJ databases">
        <authorList>
            <person name="Zhirakovskaya E."/>
        </authorList>
    </citation>
    <scope>NUCLEOTIDE SEQUENCE</scope>
</reference>
<organism evidence="1">
    <name type="scientific">hydrothermal vent metagenome</name>
    <dbReference type="NCBI Taxonomy" id="652676"/>
    <lineage>
        <taxon>unclassified sequences</taxon>
        <taxon>metagenomes</taxon>
        <taxon>ecological metagenomes</taxon>
    </lineage>
</organism>
<gene>
    <name evidence="1" type="ORF">MNBD_GAMMA19-180</name>
</gene>